<reference evidence="8 9" key="1">
    <citation type="journal article" date="2024" name="IMA Fungus">
        <title>IMA Genome - F19 : A genome assembly and annotation guide to empower mycologists, including annotated draft genome sequences of Ceratocystis pirilliformis, Diaporthe australafricana, Fusarium ophioides, Paecilomyces lecythidis, and Sporothrix stenoceras.</title>
        <authorList>
            <person name="Aylward J."/>
            <person name="Wilson A.M."/>
            <person name="Visagie C.M."/>
            <person name="Spraker J."/>
            <person name="Barnes I."/>
            <person name="Buitendag C."/>
            <person name="Ceriani C."/>
            <person name="Del Mar Angel L."/>
            <person name="du Plessis D."/>
            <person name="Fuchs T."/>
            <person name="Gasser K."/>
            <person name="Kramer D."/>
            <person name="Li W."/>
            <person name="Munsamy K."/>
            <person name="Piso A."/>
            <person name="Price J.L."/>
            <person name="Sonnekus B."/>
            <person name="Thomas C."/>
            <person name="van der Nest A."/>
            <person name="van Dijk A."/>
            <person name="van Heerden A."/>
            <person name="van Vuuren N."/>
            <person name="Yilmaz N."/>
            <person name="Duong T.A."/>
            <person name="van der Merwe N.A."/>
            <person name="Wingfield M.J."/>
            <person name="Wingfield B.D."/>
        </authorList>
    </citation>
    <scope>NUCLEOTIDE SEQUENCE [LARGE SCALE GENOMIC DNA]</scope>
    <source>
        <strain evidence="8 9">CMW 5346</strain>
    </source>
</reference>
<sequence>MSVKTSFRPMARGVLRSPRTTVPIRNLRFIQLRFASGSSLSKKLSIGGREVTVPTGLFIGNEFRPALSGNTFSVENPATGEEIVQVSEAREEDVDVAVTEARRAFEDKAAWADIDPVQRGELLLKLAQLMERDKEDLIALEMLDTGKTYRQASNLDFPGSVGTLKYYAGWADKLVGLTSFNIPGTFAYTRREPLGVCGQIIPWNFPLLMFTWKIAPAVVTGNTVVIKSAEATPLSALKMCELIREAGFPAGTVNLLSGFGKTAGNALASHMDVDKVAFTGSTATGRAILKASAASNLKKVTLELGGKSPNIIFADADLDKAAEWSAWGINMNFGQTCHAGTRLYVHEDVYDAFLEKFTARMAALKVGDNFDRSIDQGPVNSKMQYDKILGYIETGRQEGATVHLGGAAANSSSGKGYYVEPTIFTNVKPDMTISREEIFGPVVTVSKFKTEEEVIELANDTTYGLAGAVHTKDYARAVRMTNAIKAGTTWVNMYNLVHWSIPFGGYKQSGLGRECGEAVLENYTEVKAVYLNTGMAAPQ</sequence>
<dbReference type="InterPro" id="IPR015590">
    <property type="entry name" value="Aldehyde_DH_dom"/>
</dbReference>
<protein>
    <recommendedName>
        <fullName evidence="3">aldehyde dehydrogenase (NAD(+))</fullName>
        <ecNumber evidence="3">1.2.1.3</ecNumber>
    </recommendedName>
</protein>
<feature type="active site" evidence="5">
    <location>
        <position position="303"/>
    </location>
</feature>
<dbReference type="InterPro" id="IPR016161">
    <property type="entry name" value="Ald_DH/histidinol_DH"/>
</dbReference>
<evidence type="ECO:0000256" key="4">
    <source>
        <dbReference type="ARBA" id="ARBA00049194"/>
    </source>
</evidence>
<evidence type="ECO:0000256" key="5">
    <source>
        <dbReference type="PROSITE-ProRule" id="PRU10007"/>
    </source>
</evidence>
<evidence type="ECO:0000256" key="1">
    <source>
        <dbReference type="ARBA" id="ARBA00009986"/>
    </source>
</evidence>
<dbReference type="CDD" id="cd07091">
    <property type="entry name" value="ALDH_F1-2_Ald2-like"/>
    <property type="match status" value="1"/>
</dbReference>
<dbReference type="EMBL" id="JAWCUI010000079">
    <property type="protein sequence ID" value="KAL1889137.1"/>
    <property type="molecule type" value="Genomic_DNA"/>
</dbReference>
<dbReference type="SUPFAM" id="SSF53720">
    <property type="entry name" value="ALDH-like"/>
    <property type="match status" value="1"/>
</dbReference>
<dbReference type="PROSITE" id="PS00687">
    <property type="entry name" value="ALDEHYDE_DEHYDR_GLU"/>
    <property type="match status" value="1"/>
</dbReference>
<comment type="caution">
    <text evidence="8">The sequence shown here is derived from an EMBL/GenBank/DDBJ whole genome shotgun (WGS) entry which is preliminary data.</text>
</comment>
<dbReference type="InterPro" id="IPR029510">
    <property type="entry name" value="Ald_DH_CS_GLU"/>
</dbReference>
<keyword evidence="2 6" id="KW-0560">Oxidoreductase</keyword>
<comment type="catalytic activity">
    <reaction evidence="4">
        <text>an aldehyde + NAD(+) + H2O = a carboxylate + NADH + 2 H(+)</text>
        <dbReference type="Rhea" id="RHEA:16185"/>
        <dbReference type="ChEBI" id="CHEBI:15377"/>
        <dbReference type="ChEBI" id="CHEBI:15378"/>
        <dbReference type="ChEBI" id="CHEBI:17478"/>
        <dbReference type="ChEBI" id="CHEBI:29067"/>
        <dbReference type="ChEBI" id="CHEBI:57540"/>
        <dbReference type="ChEBI" id="CHEBI:57945"/>
        <dbReference type="EC" id="1.2.1.3"/>
    </reaction>
</comment>
<evidence type="ECO:0000256" key="6">
    <source>
        <dbReference type="RuleBase" id="RU003345"/>
    </source>
</evidence>
<proteinExistence type="inferred from homology"/>
<accession>A0ABR3YMK6</accession>
<organism evidence="8 9">
    <name type="scientific">Sporothrix stenoceras</name>
    <dbReference type="NCBI Taxonomy" id="5173"/>
    <lineage>
        <taxon>Eukaryota</taxon>
        <taxon>Fungi</taxon>
        <taxon>Dikarya</taxon>
        <taxon>Ascomycota</taxon>
        <taxon>Pezizomycotina</taxon>
        <taxon>Sordariomycetes</taxon>
        <taxon>Sordariomycetidae</taxon>
        <taxon>Ophiostomatales</taxon>
        <taxon>Ophiostomataceae</taxon>
        <taxon>Sporothrix</taxon>
    </lineage>
</organism>
<dbReference type="InterPro" id="IPR016162">
    <property type="entry name" value="Ald_DH_N"/>
</dbReference>
<gene>
    <name evidence="8" type="ORF">Sste5346_009084</name>
</gene>
<evidence type="ECO:0000256" key="3">
    <source>
        <dbReference type="ARBA" id="ARBA00024226"/>
    </source>
</evidence>
<dbReference type="InterPro" id="IPR016163">
    <property type="entry name" value="Ald_DH_C"/>
</dbReference>
<feature type="domain" description="Aldehyde dehydrogenase" evidence="7">
    <location>
        <begin position="70"/>
        <end position="529"/>
    </location>
</feature>
<dbReference type="PANTHER" id="PTHR11699">
    <property type="entry name" value="ALDEHYDE DEHYDROGENASE-RELATED"/>
    <property type="match status" value="1"/>
</dbReference>
<evidence type="ECO:0000256" key="2">
    <source>
        <dbReference type="ARBA" id="ARBA00023002"/>
    </source>
</evidence>
<comment type="similarity">
    <text evidence="1 6">Belongs to the aldehyde dehydrogenase family.</text>
</comment>
<name>A0ABR3YMK6_9PEZI</name>
<evidence type="ECO:0000313" key="9">
    <source>
        <dbReference type="Proteomes" id="UP001583186"/>
    </source>
</evidence>
<dbReference type="Gene3D" id="3.40.605.10">
    <property type="entry name" value="Aldehyde Dehydrogenase, Chain A, domain 1"/>
    <property type="match status" value="1"/>
</dbReference>
<keyword evidence="9" id="KW-1185">Reference proteome</keyword>
<dbReference type="Pfam" id="PF00171">
    <property type="entry name" value="Aldedh"/>
    <property type="match status" value="1"/>
</dbReference>
<dbReference type="EC" id="1.2.1.3" evidence="3"/>
<evidence type="ECO:0000313" key="8">
    <source>
        <dbReference type="EMBL" id="KAL1889137.1"/>
    </source>
</evidence>
<evidence type="ECO:0000259" key="7">
    <source>
        <dbReference type="Pfam" id="PF00171"/>
    </source>
</evidence>
<dbReference type="Proteomes" id="UP001583186">
    <property type="component" value="Unassembled WGS sequence"/>
</dbReference>
<dbReference type="Gene3D" id="3.40.309.10">
    <property type="entry name" value="Aldehyde Dehydrogenase, Chain A, domain 2"/>
    <property type="match status" value="1"/>
</dbReference>